<dbReference type="AlphaFoldDB" id="A0A371JTG5"/>
<evidence type="ECO:0000256" key="4">
    <source>
        <dbReference type="ARBA" id="ARBA00022801"/>
    </source>
</evidence>
<dbReference type="OrthoDB" id="9805821at2"/>
<dbReference type="Gene3D" id="3.20.20.300">
    <property type="entry name" value="Glycoside hydrolase, family 3, N-terminal domain"/>
    <property type="match status" value="1"/>
</dbReference>
<dbReference type="InterPro" id="IPR001764">
    <property type="entry name" value="Glyco_hydro_3_N"/>
</dbReference>
<reference evidence="7 8" key="1">
    <citation type="submission" date="2018-08" db="EMBL/GenBank/DDBJ databases">
        <title>Muricauda nanhaiensis sp. nov., isolated from seawater of the South China Sea.</title>
        <authorList>
            <person name="Dang Y."/>
        </authorList>
    </citation>
    <scope>NUCLEOTIDE SEQUENCE [LARGE SCALE GENOMIC DNA]</scope>
    <source>
        <strain evidence="7 8">SM1704</strain>
    </source>
</reference>
<comment type="similarity">
    <text evidence="2">Belongs to the glycosyl hydrolase 3 family.</text>
</comment>
<evidence type="ECO:0000256" key="2">
    <source>
        <dbReference type="ARBA" id="ARBA00005336"/>
    </source>
</evidence>
<evidence type="ECO:0000256" key="5">
    <source>
        <dbReference type="ARBA" id="ARBA00023295"/>
    </source>
</evidence>
<dbReference type="GO" id="GO:0009254">
    <property type="term" value="P:peptidoglycan turnover"/>
    <property type="evidence" value="ECO:0007669"/>
    <property type="project" value="TreeGrafter"/>
</dbReference>
<dbReference type="PROSITE" id="PS00775">
    <property type="entry name" value="GLYCOSYL_HYDROL_F3"/>
    <property type="match status" value="1"/>
</dbReference>
<keyword evidence="8" id="KW-1185">Reference proteome</keyword>
<dbReference type="PANTHER" id="PTHR30480">
    <property type="entry name" value="BETA-HEXOSAMINIDASE-RELATED"/>
    <property type="match status" value="1"/>
</dbReference>
<evidence type="ECO:0000313" key="8">
    <source>
        <dbReference type="Proteomes" id="UP000261828"/>
    </source>
</evidence>
<dbReference type="SUPFAM" id="SSF51445">
    <property type="entry name" value="(Trans)glycosidases"/>
    <property type="match status" value="1"/>
</dbReference>
<dbReference type="Pfam" id="PF00933">
    <property type="entry name" value="Glyco_hydro_3"/>
    <property type="match status" value="1"/>
</dbReference>
<dbReference type="GO" id="GO:0004563">
    <property type="term" value="F:beta-N-acetylhexosaminidase activity"/>
    <property type="evidence" value="ECO:0007669"/>
    <property type="project" value="UniProtKB-EC"/>
</dbReference>
<evidence type="ECO:0000256" key="1">
    <source>
        <dbReference type="ARBA" id="ARBA00001231"/>
    </source>
</evidence>
<feature type="domain" description="Glycoside hydrolase family 3 N-terminal" evidence="6">
    <location>
        <begin position="25"/>
        <end position="353"/>
    </location>
</feature>
<accession>A0A371JTG5</accession>
<dbReference type="InterPro" id="IPR036962">
    <property type="entry name" value="Glyco_hydro_3_N_sf"/>
</dbReference>
<keyword evidence="4 7" id="KW-0378">Hydrolase</keyword>
<protein>
    <recommendedName>
        <fullName evidence="3">beta-N-acetylhexosaminidase</fullName>
        <ecNumber evidence="3">3.2.1.52</ecNumber>
    </recommendedName>
</protein>
<dbReference type="RefSeq" id="WP_116182977.1">
    <property type="nucleotide sequence ID" value="NZ_QTJX01000001.1"/>
</dbReference>
<dbReference type="InterPro" id="IPR017853">
    <property type="entry name" value="GH"/>
</dbReference>
<comment type="catalytic activity">
    <reaction evidence="1">
        <text>Hydrolysis of terminal non-reducing N-acetyl-D-hexosamine residues in N-acetyl-beta-D-hexosaminides.</text>
        <dbReference type="EC" id="3.2.1.52"/>
    </reaction>
</comment>
<dbReference type="EMBL" id="QTJX01000001">
    <property type="protein sequence ID" value="RDY61094.1"/>
    <property type="molecule type" value="Genomic_DNA"/>
</dbReference>
<organism evidence="7 8">
    <name type="scientific">Flagellimonas nanhaiensis</name>
    <dbReference type="NCBI Taxonomy" id="2292706"/>
    <lineage>
        <taxon>Bacteria</taxon>
        <taxon>Pseudomonadati</taxon>
        <taxon>Bacteroidota</taxon>
        <taxon>Flavobacteriia</taxon>
        <taxon>Flavobacteriales</taxon>
        <taxon>Flavobacteriaceae</taxon>
        <taxon>Flagellimonas</taxon>
    </lineage>
</organism>
<dbReference type="EC" id="3.2.1.52" evidence="3"/>
<evidence type="ECO:0000259" key="6">
    <source>
        <dbReference type="Pfam" id="PF00933"/>
    </source>
</evidence>
<dbReference type="PANTHER" id="PTHR30480:SF13">
    <property type="entry name" value="BETA-HEXOSAMINIDASE"/>
    <property type="match status" value="1"/>
</dbReference>
<dbReference type="Proteomes" id="UP000261828">
    <property type="component" value="Unassembled WGS sequence"/>
</dbReference>
<keyword evidence="5" id="KW-0326">Glycosidase</keyword>
<name>A0A371JTG5_9FLAO</name>
<comment type="caution">
    <text evidence="7">The sequence shown here is derived from an EMBL/GenBank/DDBJ whole genome shotgun (WGS) entry which is preliminary data.</text>
</comment>
<dbReference type="GO" id="GO:0005975">
    <property type="term" value="P:carbohydrate metabolic process"/>
    <property type="evidence" value="ECO:0007669"/>
    <property type="project" value="InterPro"/>
</dbReference>
<dbReference type="InterPro" id="IPR050226">
    <property type="entry name" value="NagZ_Beta-hexosaminidase"/>
</dbReference>
<dbReference type="InterPro" id="IPR019800">
    <property type="entry name" value="Glyco_hydro_3_AS"/>
</dbReference>
<evidence type="ECO:0000313" key="7">
    <source>
        <dbReference type="EMBL" id="RDY61094.1"/>
    </source>
</evidence>
<proteinExistence type="inferred from homology"/>
<sequence>MERSQMKQMPEDKNTFLVSKESLSLRQKTGQLFMPAVFINDTEEEVQKMEKLIQEHHIGSICFFHSRASAATNFEGKKKVVHNEKSLDRLKQLIYRYQKAAKIPLLIAMDAEWGLAMRIENTPQYPYAITLGASTNSISTLEEIGLRIGLDCKEAGINWNLAPVVDINNNPENPVIGYRSFGDDKNEVLSRASAFTEGMSKAGILNSIKHFPGHGDTATDSHLGLPVIDKSLQQLNENELFPFNGLIKKGVDSVMVGHLLVPQLDAEEPSTTSHIIITELLRNQLGFKGVIISDALNMHAVSKKYPEKGKLEATAFEAGMDVLCFSENVEEGIETILKTSSKVRIEESFERIWHLKEKVFLNKVSEKIHSTKNHQQLNRLAAEQSLTELYGNPDVVQDIKSSKFLNLWVGSPTQNLFSSKIHEEQRNEPWELTSSLIADEEKMKVSQNVVLAVFPPQVKPKGSFGFSSEQLELIKQLVQTKNVLLYLFGNPFALDLFDLDSTANAVMVYQDFEVFQEVAYQHFMGLLKASGRLPVKLKTFNP</sequence>
<evidence type="ECO:0000256" key="3">
    <source>
        <dbReference type="ARBA" id="ARBA00012663"/>
    </source>
</evidence>
<gene>
    <name evidence="7" type="ORF">DX873_02680</name>
</gene>